<proteinExistence type="predicted"/>
<evidence type="ECO:0000313" key="7">
    <source>
        <dbReference type="Proteomes" id="UP001445335"/>
    </source>
</evidence>
<dbReference type="GO" id="GO:0005783">
    <property type="term" value="C:endoplasmic reticulum"/>
    <property type="evidence" value="ECO:0007669"/>
    <property type="project" value="TreeGrafter"/>
</dbReference>
<dbReference type="GO" id="GO:0006691">
    <property type="term" value="P:leukotriene metabolic process"/>
    <property type="evidence" value="ECO:0007669"/>
    <property type="project" value="UniProtKB-ARBA"/>
</dbReference>
<comment type="caution">
    <text evidence="6">The sequence shown here is derived from an EMBL/GenBank/DDBJ whole genome shotgun (WGS) entry which is preliminary data.</text>
</comment>
<comment type="subcellular location">
    <subcellularLocation>
        <location evidence="1">Membrane</location>
        <topology evidence="1">Multi-pass membrane protein</topology>
    </subcellularLocation>
</comment>
<keyword evidence="4 5" id="KW-0472">Membrane</keyword>
<dbReference type="EMBL" id="JALJOU010000038">
    <property type="protein sequence ID" value="KAK9832823.1"/>
    <property type="molecule type" value="Genomic_DNA"/>
</dbReference>
<evidence type="ECO:0000256" key="2">
    <source>
        <dbReference type="ARBA" id="ARBA00022692"/>
    </source>
</evidence>
<gene>
    <name evidence="6" type="ORF">WJX81_004611</name>
</gene>
<protein>
    <recommendedName>
        <fullName evidence="8">Microsomal glutathione S-transferase 3</fullName>
    </recommendedName>
</protein>
<dbReference type="InterPro" id="IPR050997">
    <property type="entry name" value="MAPEG"/>
</dbReference>
<evidence type="ECO:0008006" key="8">
    <source>
        <dbReference type="Google" id="ProtNLM"/>
    </source>
</evidence>
<dbReference type="PANTHER" id="PTHR10250">
    <property type="entry name" value="MICROSOMAL GLUTATHIONE S-TRANSFERASE"/>
    <property type="match status" value="1"/>
</dbReference>
<keyword evidence="2 5" id="KW-0812">Transmembrane</keyword>
<dbReference type="GO" id="GO:0005635">
    <property type="term" value="C:nuclear envelope"/>
    <property type="evidence" value="ECO:0007669"/>
    <property type="project" value="TreeGrafter"/>
</dbReference>
<name>A0AAW1RGQ2_9CHLO</name>
<dbReference type="InterPro" id="IPR001129">
    <property type="entry name" value="Membr-assoc_MAPEG"/>
</dbReference>
<feature type="transmembrane region" description="Helical" evidence="5">
    <location>
        <begin position="116"/>
        <end position="135"/>
    </location>
</feature>
<dbReference type="AlphaFoldDB" id="A0AAW1RGQ2"/>
<evidence type="ECO:0000256" key="5">
    <source>
        <dbReference type="SAM" id="Phobius"/>
    </source>
</evidence>
<sequence length="144" mass="15211">MQALAITPEQGAVLASIGFIGIANQAMAIAVAKARKQYGVEYPRLYAEGDSENARLFNCVQRAHQNTLEQLPVWLAAQAALASVHPMTAGVLGFVWMAGRIVYFLGYSSKGPQGRLPGTIVASLIQIGVLGFLLVNGGRTLLGA</sequence>
<evidence type="ECO:0000313" key="6">
    <source>
        <dbReference type="EMBL" id="KAK9832823.1"/>
    </source>
</evidence>
<evidence type="ECO:0000256" key="1">
    <source>
        <dbReference type="ARBA" id="ARBA00004141"/>
    </source>
</evidence>
<evidence type="ECO:0000256" key="3">
    <source>
        <dbReference type="ARBA" id="ARBA00022989"/>
    </source>
</evidence>
<dbReference type="GO" id="GO:0016020">
    <property type="term" value="C:membrane"/>
    <property type="evidence" value="ECO:0007669"/>
    <property type="project" value="UniProtKB-SubCell"/>
</dbReference>
<dbReference type="Pfam" id="PF01124">
    <property type="entry name" value="MAPEG"/>
    <property type="match status" value="1"/>
</dbReference>
<accession>A0AAW1RGQ2</accession>
<dbReference type="GO" id="GO:0004364">
    <property type="term" value="F:glutathione transferase activity"/>
    <property type="evidence" value="ECO:0007669"/>
    <property type="project" value="TreeGrafter"/>
</dbReference>
<feature type="transmembrane region" description="Helical" evidence="5">
    <location>
        <begin position="71"/>
        <end position="96"/>
    </location>
</feature>
<dbReference type="Proteomes" id="UP001445335">
    <property type="component" value="Unassembled WGS sequence"/>
</dbReference>
<dbReference type="SUPFAM" id="SSF161084">
    <property type="entry name" value="MAPEG domain-like"/>
    <property type="match status" value="1"/>
</dbReference>
<reference evidence="6 7" key="1">
    <citation type="journal article" date="2024" name="Nat. Commun.">
        <title>Phylogenomics reveals the evolutionary origins of lichenization in chlorophyte algae.</title>
        <authorList>
            <person name="Puginier C."/>
            <person name="Libourel C."/>
            <person name="Otte J."/>
            <person name="Skaloud P."/>
            <person name="Haon M."/>
            <person name="Grisel S."/>
            <person name="Petersen M."/>
            <person name="Berrin J.G."/>
            <person name="Delaux P.M."/>
            <person name="Dal Grande F."/>
            <person name="Keller J."/>
        </authorList>
    </citation>
    <scope>NUCLEOTIDE SEQUENCE [LARGE SCALE GENOMIC DNA]</scope>
    <source>
        <strain evidence="6 7">SAG 245.80</strain>
    </source>
</reference>
<keyword evidence="7" id="KW-1185">Reference proteome</keyword>
<dbReference type="Gene3D" id="1.20.120.550">
    <property type="entry name" value="Membrane associated eicosanoid/glutathione metabolism-like domain"/>
    <property type="match status" value="1"/>
</dbReference>
<evidence type="ECO:0000256" key="4">
    <source>
        <dbReference type="ARBA" id="ARBA00023136"/>
    </source>
</evidence>
<organism evidence="6 7">
    <name type="scientific">Elliptochloris bilobata</name>
    <dbReference type="NCBI Taxonomy" id="381761"/>
    <lineage>
        <taxon>Eukaryota</taxon>
        <taxon>Viridiplantae</taxon>
        <taxon>Chlorophyta</taxon>
        <taxon>core chlorophytes</taxon>
        <taxon>Trebouxiophyceae</taxon>
        <taxon>Trebouxiophyceae incertae sedis</taxon>
        <taxon>Elliptochloris clade</taxon>
        <taxon>Elliptochloris</taxon>
    </lineage>
</organism>
<dbReference type="GO" id="GO:0004602">
    <property type="term" value="F:glutathione peroxidase activity"/>
    <property type="evidence" value="ECO:0007669"/>
    <property type="project" value="TreeGrafter"/>
</dbReference>
<feature type="transmembrane region" description="Helical" evidence="5">
    <location>
        <begin position="12"/>
        <end position="32"/>
    </location>
</feature>
<dbReference type="PANTHER" id="PTHR10250:SF26">
    <property type="entry name" value="GLUTATHIONE S-TRANSFERASE 3, MITOCHONDRIAL"/>
    <property type="match status" value="1"/>
</dbReference>
<keyword evidence="3 5" id="KW-1133">Transmembrane helix</keyword>
<dbReference type="InterPro" id="IPR023352">
    <property type="entry name" value="MAPEG-like_dom_sf"/>
</dbReference>